<dbReference type="RefSeq" id="WP_068194176.1">
    <property type="nucleotide sequence ID" value="NZ_CP013909.1"/>
</dbReference>
<dbReference type="GO" id="GO:0016740">
    <property type="term" value="F:transferase activity"/>
    <property type="evidence" value="ECO:0007669"/>
    <property type="project" value="UniProtKB-KW"/>
</dbReference>
<dbReference type="InterPro" id="IPR029063">
    <property type="entry name" value="SAM-dependent_MTases_sf"/>
</dbReference>
<protein>
    <submittedName>
        <fullName evidence="1">Crotonobetainyl-CoA--carnitine CoA-transferase</fullName>
    </submittedName>
</protein>
<evidence type="ECO:0000313" key="2">
    <source>
        <dbReference type="Proteomes" id="UP000059542"/>
    </source>
</evidence>
<dbReference type="InterPro" id="IPR008884">
    <property type="entry name" value="TylF_MeTrfase"/>
</dbReference>
<dbReference type="KEGG" id="hyg:AUC43_12865"/>
<proteinExistence type="predicted"/>
<sequence length="250" mass="28132">MSATAPISVLSGAPVPEQARRENFAQTLRESPIPNTELLNNLGLYLNRQTFSRLLFFTELYQQIIPVHGVAMEFGVRWGQNLALMHALRGIYEPFNYNRKIIGFDTFGGFPSVDPKDGDQVKEGDYGVTKNYQEYLSHILALHEADSPIPHKRKFELVAGDASETVPRYLKDHPETVIAFAYFDFDIYAPTKACLEAIRPRLTKGAVVAFDELNCPEFPGETLAFDEVFGVANYALRRSPLNPLISYLVI</sequence>
<reference evidence="1 2" key="1">
    <citation type="submission" date="2015-12" db="EMBL/GenBank/DDBJ databases">
        <authorList>
            <person name="Shamseldin A."/>
            <person name="Moawad H."/>
            <person name="Abd El-Rahim W.M."/>
            <person name="Sadowsky M.J."/>
        </authorList>
    </citation>
    <scope>NUCLEOTIDE SEQUENCE [LARGE SCALE GENOMIC DNA]</scope>
    <source>
        <strain evidence="1 2">DG5B</strain>
    </source>
</reference>
<dbReference type="Gene3D" id="3.40.50.150">
    <property type="entry name" value="Vaccinia Virus protein VP39"/>
    <property type="match status" value="1"/>
</dbReference>
<accession>A0A0U4AQV7</accession>
<organism evidence="1 2">
    <name type="scientific">Hymenobacter sedentarius</name>
    <dbReference type="NCBI Taxonomy" id="1411621"/>
    <lineage>
        <taxon>Bacteria</taxon>
        <taxon>Pseudomonadati</taxon>
        <taxon>Bacteroidota</taxon>
        <taxon>Cytophagia</taxon>
        <taxon>Cytophagales</taxon>
        <taxon>Hymenobacteraceae</taxon>
        <taxon>Hymenobacter</taxon>
    </lineage>
</organism>
<dbReference type="STRING" id="1411621.AUC43_12865"/>
<gene>
    <name evidence="1" type="ORF">AUC43_12865</name>
</gene>
<name>A0A0U4AQV7_9BACT</name>
<keyword evidence="1" id="KW-0808">Transferase</keyword>
<dbReference type="AlphaFoldDB" id="A0A0U4AQV7"/>
<dbReference type="Proteomes" id="UP000059542">
    <property type="component" value="Chromosome"/>
</dbReference>
<dbReference type="OrthoDB" id="3826968at2"/>
<dbReference type="PANTHER" id="PTHR40036">
    <property type="entry name" value="MACROCIN O-METHYLTRANSFERASE"/>
    <property type="match status" value="1"/>
</dbReference>
<evidence type="ECO:0000313" key="1">
    <source>
        <dbReference type="EMBL" id="ALW85909.1"/>
    </source>
</evidence>
<dbReference type="EMBL" id="CP013909">
    <property type="protein sequence ID" value="ALW85909.1"/>
    <property type="molecule type" value="Genomic_DNA"/>
</dbReference>
<dbReference type="PANTHER" id="PTHR40036:SF1">
    <property type="entry name" value="MACROCIN O-METHYLTRANSFERASE"/>
    <property type="match status" value="1"/>
</dbReference>
<keyword evidence="2" id="KW-1185">Reference proteome</keyword>